<dbReference type="Pfam" id="PF00225">
    <property type="entry name" value="Kinesin"/>
    <property type="match status" value="1"/>
</dbReference>
<feature type="compositionally biased region" description="Basic and acidic residues" evidence="12">
    <location>
        <begin position="856"/>
        <end position="865"/>
    </location>
</feature>
<accession>A0A9W7AE44</accession>
<evidence type="ECO:0000259" key="14">
    <source>
        <dbReference type="PROSITE" id="PS51192"/>
    </source>
</evidence>
<dbReference type="PROSITE" id="PS51192">
    <property type="entry name" value="HELICASE_ATP_BIND_1"/>
    <property type="match status" value="1"/>
</dbReference>
<dbReference type="PROSITE" id="PS00411">
    <property type="entry name" value="KINESIN_MOTOR_1"/>
    <property type="match status" value="1"/>
</dbReference>
<evidence type="ECO:0000256" key="11">
    <source>
        <dbReference type="SAM" id="Coils"/>
    </source>
</evidence>
<dbReference type="CDD" id="cd00106">
    <property type="entry name" value="KISc"/>
    <property type="match status" value="1"/>
</dbReference>
<feature type="region of interest" description="Disordered" evidence="12">
    <location>
        <begin position="1095"/>
        <end position="1124"/>
    </location>
</feature>
<dbReference type="InterPro" id="IPR014014">
    <property type="entry name" value="RNA_helicase_DEAD_Q_motif"/>
</dbReference>
<dbReference type="InterPro" id="IPR011545">
    <property type="entry name" value="DEAD/DEAH_box_helicase_dom"/>
</dbReference>
<protein>
    <recommendedName>
        <fullName evidence="2">RNA helicase</fullName>
        <ecNumber evidence="2">3.6.4.13</ecNumber>
    </recommendedName>
</protein>
<dbReference type="PANTHER" id="PTHR47959">
    <property type="entry name" value="ATP-DEPENDENT RNA HELICASE RHLE-RELATED"/>
    <property type="match status" value="1"/>
</dbReference>
<feature type="region of interest" description="Disordered" evidence="12">
    <location>
        <begin position="1719"/>
        <end position="1747"/>
    </location>
</feature>
<comment type="catalytic activity">
    <reaction evidence="8">
        <text>ATP + H2O = ADP + phosphate + H(+)</text>
        <dbReference type="Rhea" id="RHEA:13065"/>
        <dbReference type="ChEBI" id="CHEBI:15377"/>
        <dbReference type="ChEBI" id="CHEBI:15378"/>
        <dbReference type="ChEBI" id="CHEBI:30616"/>
        <dbReference type="ChEBI" id="CHEBI:43474"/>
        <dbReference type="ChEBI" id="CHEBI:456216"/>
        <dbReference type="EC" id="3.6.4.13"/>
    </reaction>
</comment>
<evidence type="ECO:0000259" key="15">
    <source>
        <dbReference type="PROSITE" id="PS51194"/>
    </source>
</evidence>
<feature type="domain" description="Helicase C-terminal" evidence="15">
    <location>
        <begin position="234"/>
        <end position="386"/>
    </location>
</feature>
<dbReference type="SUPFAM" id="SSF52540">
    <property type="entry name" value="P-loop containing nucleoside triphosphate hydrolases"/>
    <property type="match status" value="2"/>
</dbReference>
<dbReference type="EMBL" id="BRXZ01001297">
    <property type="protein sequence ID" value="GMH67568.1"/>
    <property type="molecule type" value="Genomic_DNA"/>
</dbReference>
<dbReference type="PRINTS" id="PR00380">
    <property type="entry name" value="KINESINHEAVY"/>
</dbReference>
<dbReference type="GO" id="GO:0007018">
    <property type="term" value="P:microtubule-based movement"/>
    <property type="evidence" value="ECO:0007669"/>
    <property type="project" value="InterPro"/>
</dbReference>
<evidence type="ECO:0000256" key="4">
    <source>
        <dbReference type="ARBA" id="ARBA00022801"/>
    </source>
</evidence>
<dbReference type="Gene3D" id="3.40.50.300">
    <property type="entry name" value="P-loop containing nucleotide triphosphate hydrolases"/>
    <property type="match status" value="2"/>
</dbReference>
<evidence type="ECO:0000256" key="7">
    <source>
        <dbReference type="ARBA" id="ARBA00022884"/>
    </source>
</evidence>
<feature type="domain" description="DEAD-box RNA helicase Q" evidence="16">
    <location>
        <begin position="14"/>
        <end position="42"/>
    </location>
</feature>
<feature type="binding site" evidence="9">
    <location>
        <begin position="1001"/>
        <end position="1008"/>
    </location>
    <ligand>
        <name>ATP</name>
        <dbReference type="ChEBI" id="CHEBI:30616"/>
    </ligand>
</feature>
<evidence type="ECO:0000259" key="13">
    <source>
        <dbReference type="PROSITE" id="PS50067"/>
    </source>
</evidence>
<keyword evidence="9" id="KW-0505">Motor protein</keyword>
<evidence type="ECO:0000256" key="2">
    <source>
        <dbReference type="ARBA" id="ARBA00012552"/>
    </source>
</evidence>
<evidence type="ECO:0000256" key="6">
    <source>
        <dbReference type="ARBA" id="ARBA00022840"/>
    </source>
</evidence>
<dbReference type="SMART" id="SM00129">
    <property type="entry name" value="KISc"/>
    <property type="match status" value="1"/>
</dbReference>
<dbReference type="Gene3D" id="3.40.850.10">
    <property type="entry name" value="Kinesin motor domain"/>
    <property type="match status" value="1"/>
</dbReference>
<dbReference type="InterPro" id="IPR001650">
    <property type="entry name" value="Helicase_C-like"/>
</dbReference>
<comment type="similarity">
    <text evidence="1">Belongs to the DEAD box helicase family. DDX54/DBP10 subfamily.</text>
</comment>
<feature type="region of interest" description="Disordered" evidence="12">
    <location>
        <begin position="622"/>
        <end position="737"/>
    </location>
</feature>
<dbReference type="Pfam" id="PF00270">
    <property type="entry name" value="DEAD"/>
    <property type="match status" value="1"/>
</dbReference>
<feature type="compositionally biased region" description="Acidic residues" evidence="12">
    <location>
        <begin position="400"/>
        <end position="418"/>
    </location>
</feature>
<proteinExistence type="inferred from homology"/>
<dbReference type="GO" id="GO:0003723">
    <property type="term" value="F:RNA binding"/>
    <property type="evidence" value="ECO:0007669"/>
    <property type="project" value="UniProtKB-KW"/>
</dbReference>
<dbReference type="GO" id="GO:0003724">
    <property type="term" value="F:RNA helicase activity"/>
    <property type="evidence" value="ECO:0007669"/>
    <property type="project" value="UniProtKB-EC"/>
</dbReference>
<feature type="domain" description="Kinesin motor" evidence="13">
    <location>
        <begin position="917"/>
        <end position="1309"/>
    </location>
</feature>
<dbReference type="InterPro" id="IPR001752">
    <property type="entry name" value="Kinesin_motor_dom"/>
</dbReference>
<evidence type="ECO:0000313" key="18">
    <source>
        <dbReference type="Proteomes" id="UP001165082"/>
    </source>
</evidence>
<dbReference type="SMART" id="SM00490">
    <property type="entry name" value="HELICc"/>
    <property type="match status" value="1"/>
</dbReference>
<organism evidence="17 18">
    <name type="scientific">Triparma retinervis</name>
    <dbReference type="NCBI Taxonomy" id="2557542"/>
    <lineage>
        <taxon>Eukaryota</taxon>
        <taxon>Sar</taxon>
        <taxon>Stramenopiles</taxon>
        <taxon>Ochrophyta</taxon>
        <taxon>Bolidophyceae</taxon>
        <taxon>Parmales</taxon>
        <taxon>Triparmaceae</taxon>
        <taxon>Triparma</taxon>
    </lineage>
</organism>
<dbReference type="SMART" id="SM00487">
    <property type="entry name" value="DEXDc"/>
    <property type="match status" value="1"/>
</dbReference>
<keyword evidence="5" id="KW-0347">Helicase</keyword>
<evidence type="ECO:0000256" key="5">
    <source>
        <dbReference type="ARBA" id="ARBA00022806"/>
    </source>
</evidence>
<keyword evidence="3 9" id="KW-0547">Nucleotide-binding</keyword>
<dbReference type="InterPro" id="IPR019821">
    <property type="entry name" value="Kinesin_motor_CS"/>
</dbReference>
<comment type="caution">
    <text evidence="17">The sequence shown here is derived from an EMBL/GenBank/DDBJ whole genome shotgun (WGS) entry which is preliminary data.</text>
</comment>
<sequence>MGKPNKNNKNNKSGGFQSLGLSDEIFRGVMRMGYKVPTPVQRKALPVCLLGGDVVCMARTGSGKTAAFVVPMLERLLSGNATTYQGVRGLILSPTRDLALQTLRVIKSMAKFTEMRAVPIFEDLSNKPDIIVATPGRLAHHLLEVPDFNLKNIESVVYDEADRLFEMGFASQLRDISRTMPEGRQTLLFSATMPKMLVEFARAGLQDPTLVRLDNEATVSENLRLSFLTCRSTDKDGALLYILREVLPPKGLTIIFAATRHHVEYLTTLIRCTGLDAVCIYGTMDVEARKSNLHKFRTCKVPVLVVTDVAARGLDVPMIDNVIHHSFPPSPKLFIHRSGRAARAGRIGYAFALVEPDEVPFMVDLHLFLGRRVCNPVLEGRKKKEEGGFDADVDGVKEDGADDQDDSDADDADGDDGDGSYSLTQQTPEDVHFGSIPESVITDENENVRRIIANESGNKEADNFDSLIRTAKNGMKQYKRSRPDPSREGVRRSKALLNVPIPPHPLLAYVEFCKLERMRTGMSDIRGKVSSSSSSSAAATRTTVGTADDYVKRSEFLTAMSSFRPKETIFEARAGAAGSNVAGQIDKGRNTGTIKGDTQAIMKSMRREMRVVRNKGTIVTAGSQTARNINGDSDDEGGEGGMVGGDQIRSNQQMHEFASKPPPAPEPTKRRMSKAERKRAKSGKAPNPQASKSTKSEPPKSFKSSEYIEYDRGFTQRDREVEAALQPSAGDGKSAQSAALEMEQHMLDIVGDENIDLVKKQRIMRWDKSKRKYIQTTVGDEASGMTQAKKVRLESGIQKAGKDMKLGQLYEKWQKKTNKSVGRAGVMDDFDADIEEARRENDGGSDKPKKQNPRWMTKEKMEQKKANKTQNQQEMKSRSELKKKKELDVKNKIKNMKKSDRASYVVNDHTGGDSSSSIKVFIRGRPPEDKDASEAVYKLFTDPKKIQITDPSKGPEYGDHIFSYERIFWSESSQSEIYDAVVKPHVQHVMDGYNSCCFAYGQTGSGKTYSMFGEEGESRGMIPRVVESISEQLNMKNSGGAECAMVVSFLEIYCDQIRDLGKAYLDQINGVDTVPDLNNKTSEIFERLQLERQSSFNRPRTVSRNESVGSHTENMSKNNSANSLSQQNYYTTMNYEIHEDLDHNVFVKDLALIPVTTTEEAMSVINMGLALRATHETKINEVSSRSHTVFTINVVQRDRHSAEAVKGMLNLVDLAGSERIKKSESSGMRLKEALHINTSLTALGKVVLALDPEQGVSHVPYRDSKLTRLLQNSLGGNSYTTLLATIHPVPSYADESLSTLQFANRCRNVQNTPQVNYASKPDKHGGGGEHSKKMRGEIELLKKKLAQSESAASLTANPNLRVLEVLKQMGIQGTVQEDGTILLPDGRVVGSAVGAPPGGFGADGALIASAASLPRGAEMDQMLDGASAELQELVADLSHQVKLQKTKLKQRKEESEKLKVQIQENQHQHAALVVSMKRSNQQLSTELSNKTQKLEDLQRMMTETHGQQIDDLVNHNQKLLQQQHAVMSSIPQSLMFNTKLLQDAQKANEKITLEERIKFSKELKALEFGRQAEIQNIKQQYEYWLDKKHAEAKKFVSDFNLYREKKNAIIAALEGEIIKLYDYSVGVKDVVEGIGQGRYEMRKTRRGYVPMVSSMPRDILDDGAALSNTLRIMEKMREAEMHKRMVQNRATMALKGVENSIEKGGVMSGDAAKALRDTNRGGVKQRTRPSTAPRMRGTAVRRGHEQEEDIWNAPPKGQNAFDDDLMTVTSVNTKASSAITSGSVVMNEEDLDLNTPLEGMSEVELKEGLTQLRGFVGNNLKKVVNARVMKELEGSETVNYIRQLEEDKATYQAQLRSQSMKLKNMRIAIDAEKRRRAKEQEMRRGKGRPARPASARVVRGGVR</sequence>
<feature type="compositionally biased region" description="Basic and acidic residues" evidence="12">
    <location>
        <begin position="709"/>
        <end position="722"/>
    </location>
</feature>
<evidence type="ECO:0000256" key="8">
    <source>
        <dbReference type="ARBA" id="ARBA00047984"/>
    </source>
</evidence>
<feature type="compositionally biased region" description="Basic and acidic residues" evidence="12">
    <location>
        <begin position="875"/>
        <end position="885"/>
    </location>
</feature>
<comment type="similarity">
    <text evidence="9">Belongs to the TRAFAC class myosin-kinesin ATPase superfamily. Kinesin family.</text>
</comment>
<keyword evidence="18" id="KW-1185">Reference proteome</keyword>
<keyword evidence="6 9" id="KW-0067">ATP-binding</keyword>
<keyword evidence="11" id="KW-0175">Coiled coil</keyword>
<keyword evidence="4" id="KW-0378">Hydrolase</keyword>
<evidence type="ECO:0000313" key="17">
    <source>
        <dbReference type="EMBL" id="GMH67568.1"/>
    </source>
</evidence>
<dbReference type="GO" id="GO:0003777">
    <property type="term" value="F:microtubule motor activity"/>
    <property type="evidence" value="ECO:0007669"/>
    <property type="project" value="InterPro"/>
</dbReference>
<dbReference type="Proteomes" id="UP001165082">
    <property type="component" value="Unassembled WGS sequence"/>
</dbReference>
<evidence type="ECO:0000256" key="10">
    <source>
        <dbReference type="PROSITE-ProRule" id="PRU00552"/>
    </source>
</evidence>
<evidence type="ECO:0000259" key="16">
    <source>
        <dbReference type="PROSITE" id="PS51195"/>
    </source>
</evidence>
<dbReference type="PROSITE" id="PS51195">
    <property type="entry name" value="Q_MOTIF"/>
    <property type="match status" value="1"/>
</dbReference>
<dbReference type="InterPro" id="IPR014001">
    <property type="entry name" value="Helicase_ATP-bd"/>
</dbReference>
<feature type="compositionally biased region" description="Basic and acidic residues" evidence="12">
    <location>
        <begin position="1871"/>
        <end position="1884"/>
    </location>
</feature>
<dbReference type="InterPro" id="IPR012541">
    <property type="entry name" value="DBP10_C"/>
</dbReference>
<evidence type="ECO:0000256" key="9">
    <source>
        <dbReference type="PROSITE-ProRule" id="PRU00283"/>
    </source>
</evidence>
<evidence type="ECO:0000256" key="3">
    <source>
        <dbReference type="ARBA" id="ARBA00022741"/>
    </source>
</evidence>
<feature type="domain" description="Helicase ATP-binding" evidence="14">
    <location>
        <begin position="45"/>
        <end position="211"/>
    </location>
</feature>
<dbReference type="OrthoDB" id="3176171at2759"/>
<dbReference type="GO" id="GO:0016787">
    <property type="term" value="F:hydrolase activity"/>
    <property type="evidence" value="ECO:0007669"/>
    <property type="project" value="UniProtKB-KW"/>
</dbReference>
<gene>
    <name evidence="17" type="ORF">TrRE_jg11906</name>
</gene>
<dbReference type="GO" id="GO:0008017">
    <property type="term" value="F:microtubule binding"/>
    <property type="evidence" value="ECO:0007669"/>
    <property type="project" value="InterPro"/>
</dbReference>
<dbReference type="InterPro" id="IPR036961">
    <property type="entry name" value="Kinesin_motor_dom_sf"/>
</dbReference>
<keyword evidence="7" id="KW-0694">RNA-binding</keyword>
<name>A0A9W7AE44_9STRA</name>
<feature type="region of interest" description="Disordered" evidence="12">
    <location>
        <begin position="817"/>
        <end position="885"/>
    </location>
</feature>
<dbReference type="GO" id="GO:0005829">
    <property type="term" value="C:cytosol"/>
    <property type="evidence" value="ECO:0007669"/>
    <property type="project" value="TreeGrafter"/>
</dbReference>
<dbReference type="CDD" id="cd18787">
    <property type="entry name" value="SF2_C_DEAD"/>
    <property type="match status" value="1"/>
</dbReference>
<feature type="short sequence motif" description="Q motif" evidence="10">
    <location>
        <begin position="14"/>
        <end position="42"/>
    </location>
</feature>
<dbReference type="Pfam" id="PF08147">
    <property type="entry name" value="DBP10CT"/>
    <property type="match status" value="1"/>
</dbReference>
<dbReference type="PROSITE" id="PS50067">
    <property type="entry name" value="KINESIN_MOTOR_2"/>
    <property type="match status" value="1"/>
</dbReference>
<dbReference type="GO" id="GO:0005634">
    <property type="term" value="C:nucleus"/>
    <property type="evidence" value="ECO:0007669"/>
    <property type="project" value="InterPro"/>
</dbReference>
<dbReference type="InterPro" id="IPR027417">
    <property type="entry name" value="P-loop_NTPase"/>
</dbReference>
<reference evidence="17" key="1">
    <citation type="submission" date="2022-07" db="EMBL/GenBank/DDBJ databases">
        <title>Genome analysis of Parmales, a sister group of diatoms, reveals the evolutionary specialization of diatoms from phago-mixotrophs to photoautotrophs.</title>
        <authorList>
            <person name="Ban H."/>
            <person name="Sato S."/>
            <person name="Yoshikawa S."/>
            <person name="Kazumasa Y."/>
            <person name="Nakamura Y."/>
            <person name="Ichinomiya M."/>
            <person name="Saitoh K."/>
            <person name="Sato N."/>
            <person name="Blanc-Mathieu R."/>
            <person name="Endo H."/>
            <person name="Kuwata A."/>
            <person name="Ogata H."/>
        </authorList>
    </citation>
    <scope>NUCLEOTIDE SEQUENCE</scope>
</reference>
<dbReference type="SMART" id="SM01123">
    <property type="entry name" value="DBP10CT"/>
    <property type="match status" value="1"/>
</dbReference>
<dbReference type="InterPro" id="IPR050079">
    <property type="entry name" value="DEAD_box_RNA_helicase"/>
</dbReference>
<feature type="coiled-coil region" evidence="11">
    <location>
        <begin position="1445"/>
        <end position="1500"/>
    </location>
</feature>
<dbReference type="Pfam" id="PF00271">
    <property type="entry name" value="Helicase_C"/>
    <property type="match status" value="1"/>
</dbReference>
<evidence type="ECO:0000256" key="12">
    <source>
        <dbReference type="SAM" id="MobiDB-lite"/>
    </source>
</evidence>
<feature type="compositionally biased region" description="Basic and acidic residues" evidence="12">
    <location>
        <begin position="835"/>
        <end position="849"/>
    </location>
</feature>
<dbReference type="PROSITE" id="PS51194">
    <property type="entry name" value="HELICASE_CTER"/>
    <property type="match status" value="1"/>
</dbReference>
<feature type="compositionally biased region" description="Low complexity" evidence="12">
    <location>
        <begin position="1890"/>
        <end position="1903"/>
    </location>
</feature>
<feature type="region of interest" description="Disordered" evidence="12">
    <location>
        <begin position="385"/>
        <end position="439"/>
    </location>
</feature>
<feature type="region of interest" description="Disordered" evidence="12">
    <location>
        <begin position="1871"/>
        <end position="1903"/>
    </location>
</feature>
<dbReference type="GO" id="GO:0005524">
    <property type="term" value="F:ATP binding"/>
    <property type="evidence" value="ECO:0007669"/>
    <property type="project" value="UniProtKB-UniRule"/>
</dbReference>
<dbReference type="EC" id="3.6.4.13" evidence="2"/>
<evidence type="ECO:0000256" key="1">
    <source>
        <dbReference type="ARBA" id="ARBA00010379"/>
    </source>
</evidence>
<dbReference type="PANTHER" id="PTHR47959:SF8">
    <property type="entry name" value="RNA HELICASE"/>
    <property type="match status" value="1"/>
</dbReference>